<dbReference type="Proteomes" id="UP001167160">
    <property type="component" value="Unassembled WGS sequence"/>
</dbReference>
<evidence type="ECO:0000313" key="3">
    <source>
        <dbReference type="EMBL" id="MCM2578897.1"/>
    </source>
</evidence>
<reference evidence="3" key="1">
    <citation type="journal article" date="2023" name="Int. J. Syst. Evol. Microbiol.">
        <title>Streptomyces meridianus sp. nov. isolated from brackish water of the Tagus estuary in Alcochete, Portugal.</title>
        <authorList>
            <person name="Santos J.D.N."/>
            <person name="Klimek D."/>
            <person name="Calusinska M."/>
            <person name="Lobo Da Cunha A."/>
            <person name="Catita J."/>
            <person name="Goncalves H."/>
            <person name="Gonzalez I."/>
            <person name="Reyes F."/>
            <person name="Lage O.M."/>
        </authorList>
    </citation>
    <scope>NUCLEOTIDE SEQUENCE</scope>
    <source>
        <strain evidence="3">MTZ3.1</strain>
    </source>
</reference>
<gene>
    <name evidence="3" type="ORF">M1E25_16315</name>
</gene>
<feature type="compositionally biased region" description="Basic and acidic residues" evidence="1">
    <location>
        <begin position="1"/>
        <end position="11"/>
    </location>
</feature>
<dbReference type="RefSeq" id="WP_251416076.1">
    <property type="nucleotide sequence ID" value="NZ_JAMQGM010000034.1"/>
</dbReference>
<feature type="transmembrane region" description="Helical" evidence="2">
    <location>
        <begin position="141"/>
        <end position="163"/>
    </location>
</feature>
<dbReference type="Gene3D" id="3.40.50.300">
    <property type="entry name" value="P-loop containing nucleotide triphosphate hydrolases"/>
    <property type="match status" value="1"/>
</dbReference>
<proteinExistence type="predicted"/>
<keyword evidence="3" id="KW-0067">ATP-binding</keyword>
<protein>
    <submittedName>
        <fullName evidence="3">ATP-binding protein</fullName>
    </submittedName>
</protein>
<name>A0ABT0XAY6_9ACTN</name>
<comment type="caution">
    <text evidence="3">The sequence shown here is derived from an EMBL/GenBank/DDBJ whole genome shotgun (WGS) entry which is preliminary data.</text>
</comment>
<accession>A0ABT0XAY6</accession>
<feature type="region of interest" description="Disordered" evidence="1">
    <location>
        <begin position="464"/>
        <end position="485"/>
    </location>
</feature>
<evidence type="ECO:0000256" key="1">
    <source>
        <dbReference type="SAM" id="MobiDB-lite"/>
    </source>
</evidence>
<feature type="region of interest" description="Disordered" evidence="1">
    <location>
        <begin position="1"/>
        <end position="59"/>
    </location>
</feature>
<keyword evidence="4" id="KW-1185">Reference proteome</keyword>
<dbReference type="EMBL" id="JAMQGM010000034">
    <property type="protein sequence ID" value="MCM2578897.1"/>
    <property type="molecule type" value="Genomic_DNA"/>
</dbReference>
<feature type="transmembrane region" description="Helical" evidence="2">
    <location>
        <begin position="96"/>
        <end position="121"/>
    </location>
</feature>
<organism evidence="3 4">
    <name type="scientific">Streptomyces meridianus</name>
    <dbReference type="NCBI Taxonomy" id="2938945"/>
    <lineage>
        <taxon>Bacteria</taxon>
        <taxon>Bacillati</taxon>
        <taxon>Actinomycetota</taxon>
        <taxon>Actinomycetes</taxon>
        <taxon>Kitasatosporales</taxon>
        <taxon>Streptomycetaceae</taxon>
        <taxon>Streptomyces</taxon>
    </lineage>
</organism>
<keyword evidence="2" id="KW-0812">Transmembrane</keyword>
<sequence length="735" mass="78323">MSTEGMHDAPHHRPARQSPPVGPPAVQAPPVQAPPVQAPPLPDRPPVPSQGPGGGFAAWLRTPRPDAAPGIWRFGHRPRPPEEPDRTPGRSLLTGALVSVLCGWLLWSLLWNGYLGSYWLWPLFLLTPDSWRAAGGNHLAYVWATFLYYALVAGTLLVVFGRLGRWSEVWRRFVSPPLSRLWDAGPADAAAVQPETDPLGWPELCAAGAGEAAGRLAADARAGLMNDVDHARIERAWESVRSQPDRLPAFVDSVTRLGAAACAHPTGSRDLPRRAARHDLVCGQVRIGAAVENDRNPYRHRGAGLALDPGLLGTSLLAVGPPGSGKTRHLVRPVVESLCLQALAGRTAVVAVGGAGARLAPDDAFDVVVRVGRPDSDYDLDLYGGATDPDEAAAVLAEALVGDLAASLPGGDTRRAATALAQVLGPYRTAHGRFPAVPELRELLEGSAAAVDALRAVLAEDPRHQGAARELDARERQSSRPGDAGPLLVDRIALLDRPAFAGFFGGEGADGETDAGGSGTAGTYRPFSLRSLEHPLRVRIDLPERGHAEASRLLARLVLAQFTESAVARADRSLFACLVLDDASHVISPEAVRGLQRLRSAHAGALLTLRTLDDVPEPLRAPLLGAVGCRMAFSGITTWDGARFAEVWGKEWVEARDVTNRQIVADEPLTRVVHAVRRMITGRAVTAESVTVRRVERERWSASELAHSVPAGHAVLSVTTVRGEHAPPVLADLRG</sequence>
<dbReference type="SUPFAM" id="SSF52540">
    <property type="entry name" value="P-loop containing nucleoside triphosphate hydrolases"/>
    <property type="match status" value="1"/>
</dbReference>
<keyword evidence="2" id="KW-1133">Transmembrane helix</keyword>
<keyword evidence="3" id="KW-0547">Nucleotide-binding</keyword>
<keyword evidence="2" id="KW-0472">Membrane</keyword>
<evidence type="ECO:0000256" key="2">
    <source>
        <dbReference type="SAM" id="Phobius"/>
    </source>
</evidence>
<feature type="compositionally biased region" description="Basic and acidic residues" evidence="1">
    <location>
        <begin position="464"/>
        <end position="478"/>
    </location>
</feature>
<dbReference type="InterPro" id="IPR027417">
    <property type="entry name" value="P-loop_NTPase"/>
</dbReference>
<dbReference type="GO" id="GO:0005524">
    <property type="term" value="F:ATP binding"/>
    <property type="evidence" value="ECO:0007669"/>
    <property type="project" value="UniProtKB-KW"/>
</dbReference>
<evidence type="ECO:0000313" key="4">
    <source>
        <dbReference type="Proteomes" id="UP001167160"/>
    </source>
</evidence>
<feature type="compositionally biased region" description="Pro residues" evidence="1">
    <location>
        <begin position="20"/>
        <end position="49"/>
    </location>
</feature>